<evidence type="ECO:0000256" key="1">
    <source>
        <dbReference type="SAM" id="SignalP"/>
    </source>
</evidence>
<reference evidence="2 3" key="1">
    <citation type="submission" date="2019-12" db="EMBL/GenBank/DDBJ databases">
        <title>Novel species isolated from a subtropical stream in China.</title>
        <authorList>
            <person name="Lu H."/>
        </authorList>
    </citation>
    <scope>NUCLEOTIDE SEQUENCE [LARGE SCALE GENOMIC DNA]</scope>
    <source>
        <strain evidence="2 3">FT55W</strain>
    </source>
</reference>
<dbReference type="Pfam" id="PF11306">
    <property type="entry name" value="DUF3108"/>
    <property type="match status" value="1"/>
</dbReference>
<organism evidence="2 3">
    <name type="scientific">Duganella rivi</name>
    <dbReference type="NCBI Taxonomy" id="2666083"/>
    <lineage>
        <taxon>Bacteria</taxon>
        <taxon>Pseudomonadati</taxon>
        <taxon>Pseudomonadota</taxon>
        <taxon>Betaproteobacteria</taxon>
        <taxon>Burkholderiales</taxon>
        <taxon>Oxalobacteraceae</taxon>
        <taxon>Telluria group</taxon>
        <taxon>Duganella</taxon>
    </lineage>
</organism>
<accession>A0A7X4GV73</accession>
<feature type="chain" id="PRO_5030680164" evidence="1">
    <location>
        <begin position="20"/>
        <end position="245"/>
    </location>
</feature>
<feature type="signal peptide" evidence="1">
    <location>
        <begin position="1"/>
        <end position="19"/>
    </location>
</feature>
<comment type="caution">
    <text evidence="2">The sequence shown here is derived from an EMBL/GenBank/DDBJ whole genome shotgun (WGS) entry which is preliminary data.</text>
</comment>
<dbReference type="InterPro" id="IPR021457">
    <property type="entry name" value="DUF3108"/>
</dbReference>
<dbReference type="EMBL" id="WWCK01000008">
    <property type="protein sequence ID" value="MYM70188.1"/>
    <property type="molecule type" value="Genomic_DNA"/>
</dbReference>
<protein>
    <submittedName>
        <fullName evidence="2">DUF3108 domain-containing protein</fullName>
    </submittedName>
</protein>
<name>A0A7X4GV73_9BURK</name>
<proteinExistence type="predicted"/>
<keyword evidence="3" id="KW-1185">Reference proteome</keyword>
<dbReference type="RefSeq" id="WP_161016683.1">
    <property type="nucleotide sequence ID" value="NZ_WWCK01000008.1"/>
</dbReference>
<evidence type="ECO:0000313" key="3">
    <source>
        <dbReference type="Proteomes" id="UP000450012"/>
    </source>
</evidence>
<gene>
    <name evidence="2" type="ORF">GTP45_25775</name>
</gene>
<sequence length="245" mass="26950">MKKLTTLCAAFMLAAAANAAEEHPSAKRATNPPPSADLSYNLKIKQSGLSLNGVATVQWRAGDGKYSIVTESRAAIFGKVVENRSEGGIDDFGLAPVSFHEKRLRKEPYTTTFKRDAKTIAFTESDVTYPILGGEQDRSSAQWQLAAIARAAPDKFKPGSEWHLFVAGRRDAEPWSFKVEKTENIDIGSGQISAVHLVKAPPPDAKGQQVDLWLAPSMDWYPVRVRFNDTDGDFVDQTLEKVVKK</sequence>
<dbReference type="Proteomes" id="UP000450012">
    <property type="component" value="Unassembled WGS sequence"/>
</dbReference>
<keyword evidence="1" id="KW-0732">Signal</keyword>
<dbReference type="AlphaFoldDB" id="A0A7X4GV73"/>
<evidence type="ECO:0000313" key="2">
    <source>
        <dbReference type="EMBL" id="MYM70188.1"/>
    </source>
</evidence>